<reference evidence="2 3" key="1">
    <citation type="submission" date="2016-11" db="EMBL/GenBank/DDBJ databases">
        <authorList>
            <person name="Jaros S."/>
            <person name="Januszkiewicz K."/>
            <person name="Wedrychowicz H."/>
        </authorList>
    </citation>
    <scope>NUCLEOTIDE SEQUENCE [LARGE SCALE GENOMIC DNA]</scope>
</reference>
<gene>
    <name evidence="2" type="primary">BQ5605_C007g04440</name>
    <name evidence="2" type="ORF">BQ5605_C007G04440</name>
</gene>
<accession>A0A2X0M758</accession>
<evidence type="ECO:0000313" key="2">
    <source>
        <dbReference type="EMBL" id="SGY60488.1"/>
    </source>
</evidence>
<organism evidence="2 3">
    <name type="scientific">Microbotryum silenes-dioicae</name>
    <dbReference type="NCBI Taxonomy" id="796604"/>
    <lineage>
        <taxon>Eukaryota</taxon>
        <taxon>Fungi</taxon>
        <taxon>Dikarya</taxon>
        <taxon>Basidiomycota</taxon>
        <taxon>Pucciniomycotina</taxon>
        <taxon>Microbotryomycetes</taxon>
        <taxon>Microbotryales</taxon>
        <taxon>Microbotryaceae</taxon>
        <taxon>Microbotryum</taxon>
    </lineage>
</organism>
<evidence type="ECO:0000256" key="1">
    <source>
        <dbReference type="SAM" id="MobiDB-lite"/>
    </source>
</evidence>
<protein>
    <submittedName>
        <fullName evidence="2">BQ5605_C007g04440 protein</fullName>
    </submittedName>
</protein>
<dbReference type="Proteomes" id="UP000249464">
    <property type="component" value="Unassembled WGS sequence"/>
</dbReference>
<sequence>MPRKTIALEENLPDRGTARSAPLSASALPHRRDQSNLRLQPLASEDDPNDQEVSPPCTCDHTLARKVIMYGYEALQITFCASEPPCLIRPFESDLPL</sequence>
<feature type="region of interest" description="Disordered" evidence="1">
    <location>
        <begin position="1"/>
        <end position="56"/>
    </location>
</feature>
<proteinExistence type="predicted"/>
<evidence type="ECO:0000313" key="3">
    <source>
        <dbReference type="Proteomes" id="UP000249464"/>
    </source>
</evidence>
<dbReference type="AlphaFoldDB" id="A0A2X0M758"/>
<dbReference type="EMBL" id="FQNC01000045">
    <property type="protein sequence ID" value="SGY60488.1"/>
    <property type="molecule type" value="Genomic_DNA"/>
</dbReference>
<name>A0A2X0M758_9BASI</name>
<keyword evidence="3" id="KW-1185">Reference proteome</keyword>